<feature type="transmembrane region" description="Helical" evidence="1">
    <location>
        <begin position="333"/>
        <end position="350"/>
    </location>
</feature>
<dbReference type="OrthoDB" id="117970at2157"/>
<evidence type="ECO:0000313" key="3">
    <source>
        <dbReference type="EMBL" id="AGB50306.1"/>
    </source>
</evidence>
<dbReference type="EMBL" id="CP003362">
    <property type="protein sequence ID" value="AGB50306.1"/>
    <property type="molecule type" value="Genomic_DNA"/>
</dbReference>
<feature type="transmembrane region" description="Helical" evidence="1">
    <location>
        <begin position="5"/>
        <end position="25"/>
    </location>
</feature>
<keyword evidence="1" id="KW-0812">Transmembrane</keyword>
<dbReference type="KEGG" id="mhz:Metho_2142"/>
<dbReference type="Gene3D" id="1.20.1250.20">
    <property type="entry name" value="MFS general substrate transporter like domains"/>
    <property type="match status" value="1"/>
</dbReference>
<dbReference type="HOGENOM" id="CLU_779893_0_0_2"/>
<feature type="transmembrane region" description="Helical" evidence="1">
    <location>
        <begin position="89"/>
        <end position="109"/>
    </location>
</feature>
<protein>
    <submittedName>
        <fullName evidence="3">Arabinose efflux permease family protein</fullName>
    </submittedName>
</protein>
<dbReference type="PANTHER" id="PTHR23526:SF2">
    <property type="entry name" value="MAJOR FACILITATOR SUPERFAMILY (MFS) PROFILE DOMAIN-CONTAINING PROTEIN"/>
    <property type="match status" value="1"/>
</dbReference>
<dbReference type="InterPro" id="IPR011701">
    <property type="entry name" value="MFS"/>
</dbReference>
<keyword evidence="1" id="KW-1133">Transmembrane helix</keyword>
<keyword evidence="1" id="KW-0472">Membrane</keyword>
<keyword evidence="4" id="KW-1185">Reference proteome</keyword>
<feature type="transmembrane region" description="Helical" evidence="1">
    <location>
        <begin position="31"/>
        <end position="53"/>
    </location>
</feature>
<sequence precursor="true">MRLNLIQFLANCSLMMSGIFIPVFARSLGASYFEVGLISAFFAAASFFSSFMFGKAADINRLRPIILAGLAVSAVSFFMQIFAHNAASLAVVRAMVGFSVGVYPAALIVSVYYEKESIGKFSSFGSLGWMVGYLVAGFIGNIEHLFILSSLFFTIAFFAAFGLADVQKPSISVSYFSLAAFRKNLDVYLSMFLRHMGAIAVWIILPLYMAFLGASNFWIGVIYAINPSIQFIIMRRLDKFSNEWLIKWGIIISGISFVSYSLAQDFYSIVPGMVLIAFGWSFLYVGANQLVVERSIEKASSVGILNSSISAADIAGSIIGGIIMQYFGFRQTMLFAAICSILSIMVFSWMNRSSQKGSI</sequence>
<dbReference type="InterPro" id="IPR036259">
    <property type="entry name" value="MFS_trans_sf"/>
</dbReference>
<name>L0KYZ0_METHD</name>
<dbReference type="Proteomes" id="UP000010866">
    <property type="component" value="Chromosome"/>
</dbReference>
<evidence type="ECO:0000259" key="2">
    <source>
        <dbReference type="PROSITE" id="PS50850"/>
    </source>
</evidence>
<feature type="transmembrane region" description="Helical" evidence="1">
    <location>
        <begin position="65"/>
        <end position="83"/>
    </location>
</feature>
<feature type="transmembrane region" description="Helical" evidence="1">
    <location>
        <begin position="145"/>
        <end position="166"/>
    </location>
</feature>
<dbReference type="SUPFAM" id="SSF103473">
    <property type="entry name" value="MFS general substrate transporter"/>
    <property type="match status" value="1"/>
</dbReference>
<feature type="transmembrane region" description="Helical" evidence="1">
    <location>
        <begin position="269"/>
        <end position="292"/>
    </location>
</feature>
<proteinExistence type="predicted"/>
<dbReference type="Pfam" id="PF07690">
    <property type="entry name" value="MFS_1"/>
    <property type="match status" value="1"/>
</dbReference>
<dbReference type="PANTHER" id="PTHR23526">
    <property type="entry name" value="INTEGRAL MEMBRANE TRANSPORT PROTEIN-RELATED"/>
    <property type="match status" value="1"/>
</dbReference>
<gene>
    <name evidence="3" type="ordered locus">Metho_2142</name>
</gene>
<dbReference type="STRING" id="867904.Metho_2142"/>
<dbReference type="GO" id="GO:0022857">
    <property type="term" value="F:transmembrane transporter activity"/>
    <property type="evidence" value="ECO:0007669"/>
    <property type="project" value="InterPro"/>
</dbReference>
<dbReference type="InterPro" id="IPR052528">
    <property type="entry name" value="Sugar_transport-like"/>
</dbReference>
<feature type="domain" description="Major facilitator superfamily (MFS) profile" evidence="2">
    <location>
        <begin position="1"/>
        <end position="359"/>
    </location>
</feature>
<reference evidence="4" key="1">
    <citation type="submission" date="2012-02" db="EMBL/GenBank/DDBJ databases">
        <title>Complete sequence of chromosome of Methanomethylovorans hollandica DSM 15978.</title>
        <authorList>
            <person name="Lucas S."/>
            <person name="Copeland A."/>
            <person name="Lapidus A."/>
            <person name="Glavina del Rio T."/>
            <person name="Dalin E."/>
            <person name="Tice H."/>
            <person name="Bruce D."/>
            <person name="Goodwin L."/>
            <person name="Pitluck S."/>
            <person name="Peters L."/>
            <person name="Mikhailova N."/>
            <person name="Held B."/>
            <person name="Kyrpides N."/>
            <person name="Mavromatis K."/>
            <person name="Ivanova N."/>
            <person name="Brettin T."/>
            <person name="Detter J.C."/>
            <person name="Han C."/>
            <person name="Larimer F."/>
            <person name="Land M."/>
            <person name="Hauser L."/>
            <person name="Markowitz V."/>
            <person name="Cheng J.-F."/>
            <person name="Hugenholtz P."/>
            <person name="Woyke T."/>
            <person name="Wu D."/>
            <person name="Spring S."/>
            <person name="Schroeder M."/>
            <person name="Brambilla E."/>
            <person name="Klenk H.-P."/>
            <person name="Eisen J.A."/>
        </authorList>
    </citation>
    <scope>NUCLEOTIDE SEQUENCE [LARGE SCALE GENOMIC DNA]</scope>
    <source>
        <strain evidence="4">DSM 15978 / NBRC 107637 / DMS1</strain>
    </source>
</reference>
<feature type="transmembrane region" description="Helical" evidence="1">
    <location>
        <begin position="121"/>
        <end position="139"/>
    </location>
</feature>
<accession>L0KYZ0</accession>
<organism evidence="3 4">
    <name type="scientific">Methanomethylovorans hollandica (strain DSM 15978 / NBRC 107637 / DMS1)</name>
    <dbReference type="NCBI Taxonomy" id="867904"/>
    <lineage>
        <taxon>Archaea</taxon>
        <taxon>Methanobacteriati</taxon>
        <taxon>Methanobacteriota</taxon>
        <taxon>Stenosarchaea group</taxon>
        <taxon>Methanomicrobia</taxon>
        <taxon>Methanosarcinales</taxon>
        <taxon>Methanosarcinaceae</taxon>
        <taxon>Methanomethylovorans</taxon>
    </lineage>
</organism>
<dbReference type="PROSITE" id="PS50850">
    <property type="entry name" value="MFS"/>
    <property type="match status" value="1"/>
</dbReference>
<dbReference type="AlphaFoldDB" id="L0KYZ0"/>
<evidence type="ECO:0000256" key="1">
    <source>
        <dbReference type="SAM" id="Phobius"/>
    </source>
</evidence>
<feature type="transmembrane region" description="Helical" evidence="1">
    <location>
        <begin position="245"/>
        <end position="263"/>
    </location>
</feature>
<feature type="transmembrane region" description="Helical" evidence="1">
    <location>
        <begin position="304"/>
        <end position="327"/>
    </location>
</feature>
<evidence type="ECO:0000313" key="4">
    <source>
        <dbReference type="Proteomes" id="UP000010866"/>
    </source>
</evidence>
<feature type="transmembrane region" description="Helical" evidence="1">
    <location>
        <begin position="187"/>
        <end position="211"/>
    </location>
</feature>
<dbReference type="InterPro" id="IPR020846">
    <property type="entry name" value="MFS_dom"/>
</dbReference>